<sequence>MPGTRNGGRWGVTVLAATLGATVTLLGAGCSATPGNAAGTPTGTPTAGATVSVSPTPAATPDPAPSAPSATPGRTASRPATVAPSRGPVQYDPARNPTDLAALTDGLVLGRPVNGVRHGELVVTIRNNGPFPVERLIFTVELPESVSADGGDWTGCDELRSRQDGYPAGSKCDKGRLGAGETRVYRLGVQTPAAEDGNDSQISRWLVDVWSSGPHDEMHRDSVPENNRRIFRVTRS</sequence>
<evidence type="ECO:0008006" key="5">
    <source>
        <dbReference type="Google" id="ProtNLM"/>
    </source>
</evidence>
<accession>A0A495JPM0</accession>
<evidence type="ECO:0000256" key="1">
    <source>
        <dbReference type="SAM" id="MobiDB-lite"/>
    </source>
</evidence>
<feature type="compositionally biased region" description="Low complexity" evidence="1">
    <location>
        <begin position="35"/>
        <end position="57"/>
    </location>
</feature>
<name>A0A495JPM0_9ACTN</name>
<gene>
    <name evidence="3" type="ORF">BDK92_4841</name>
</gene>
<dbReference type="RefSeq" id="WP_147457103.1">
    <property type="nucleotide sequence ID" value="NZ_RBKT01000001.1"/>
</dbReference>
<feature type="chain" id="PRO_5019827584" description="DUF11 domain-containing protein" evidence="2">
    <location>
        <begin position="38"/>
        <end position="236"/>
    </location>
</feature>
<feature type="compositionally biased region" description="Low complexity" evidence="1">
    <location>
        <begin position="67"/>
        <end position="77"/>
    </location>
</feature>
<dbReference type="AlphaFoldDB" id="A0A495JPM0"/>
<evidence type="ECO:0000313" key="3">
    <source>
        <dbReference type="EMBL" id="RKR90468.1"/>
    </source>
</evidence>
<dbReference type="PROSITE" id="PS51257">
    <property type="entry name" value="PROKAR_LIPOPROTEIN"/>
    <property type="match status" value="1"/>
</dbReference>
<evidence type="ECO:0000256" key="2">
    <source>
        <dbReference type="SAM" id="SignalP"/>
    </source>
</evidence>
<organism evidence="3 4">
    <name type="scientific">Micromonospora pisi</name>
    <dbReference type="NCBI Taxonomy" id="589240"/>
    <lineage>
        <taxon>Bacteria</taxon>
        <taxon>Bacillati</taxon>
        <taxon>Actinomycetota</taxon>
        <taxon>Actinomycetes</taxon>
        <taxon>Micromonosporales</taxon>
        <taxon>Micromonosporaceae</taxon>
        <taxon>Micromonospora</taxon>
    </lineage>
</organism>
<reference evidence="3 4" key="1">
    <citation type="submission" date="2018-10" db="EMBL/GenBank/DDBJ databases">
        <title>Sequencing the genomes of 1000 actinobacteria strains.</title>
        <authorList>
            <person name="Klenk H.-P."/>
        </authorList>
    </citation>
    <scope>NUCLEOTIDE SEQUENCE [LARGE SCALE GENOMIC DNA]</scope>
    <source>
        <strain evidence="3 4">DSM 45175</strain>
    </source>
</reference>
<evidence type="ECO:0000313" key="4">
    <source>
        <dbReference type="Proteomes" id="UP000277671"/>
    </source>
</evidence>
<protein>
    <recommendedName>
        <fullName evidence="5">DUF11 domain-containing protein</fullName>
    </recommendedName>
</protein>
<dbReference type="OrthoDB" id="3403968at2"/>
<feature type="region of interest" description="Disordered" evidence="1">
    <location>
        <begin position="35"/>
        <end position="98"/>
    </location>
</feature>
<dbReference type="EMBL" id="RBKT01000001">
    <property type="protein sequence ID" value="RKR90468.1"/>
    <property type="molecule type" value="Genomic_DNA"/>
</dbReference>
<comment type="caution">
    <text evidence="3">The sequence shown here is derived from an EMBL/GenBank/DDBJ whole genome shotgun (WGS) entry which is preliminary data.</text>
</comment>
<proteinExistence type="predicted"/>
<keyword evidence="4" id="KW-1185">Reference proteome</keyword>
<feature type="signal peptide" evidence="2">
    <location>
        <begin position="1"/>
        <end position="37"/>
    </location>
</feature>
<dbReference type="Proteomes" id="UP000277671">
    <property type="component" value="Unassembled WGS sequence"/>
</dbReference>
<keyword evidence="2" id="KW-0732">Signal</keyword>